<dbReference type="SUPFAM" id="SSF48452">
    <property type="entry name" value="TPR-like"/>
    <property type="match status" value="1"/>
</dbReference>
<gene>
    <name evidence="2" type="ORF">DM01DRAFT_1383002</name>
</gene>
<evidence type="ECO:0000313" key="2">
    <source>
        <dbReference type="EMBL" id="ORX55050.1"/>
    </source>
</evidence>
<dbReference type="InterPro" id="IPR011990">
    <property type="entry name" value="TPR-like_helical_dom_sf"/>
</dbReference>
<organism evidence="2 3">
    <name type="scientific">Hesseltinella vesiculosa</name>
    <dbReference type="NCBI Taxonomy" id="101127"/>
    <lineage>
        <taxon>Eukaryota</taxon>
        <taxon>Fungi</taxon>
        <taxon>Fungi incertae sedis</taxon>
        <taxon>Mucoromycota</taxon>
        <taxon>Mucoromycotina</taxon>
        <taxon>Mucoromycetes</taxon>
        <taxon>Mucorales</taxon>
        <taxon>Cunninghamellaceae</taxon>
        <taxon>Hesseltinella</taxon>
    </lineage>
</organism>
<dbReference type="OrthoDB" id="5573535at2759"/>
<protein>
    <submittedName>
        <fullName evidence="2">Uncharacterized protein</fullName>
    </submittedName>
</protein>
<dbReference type="Proteomes" id="UP000242146">
    <property type="component" value="Unassembled WGS sequence"/>
</dbReference>
<sequence length="397" mass="44823">MANNKRSKRADESDTAPVKKIKLQTGYTPVPSTSNSPTSAVSKRPNHAGDCDNVDCPGCDEGDMDIVFMGKDSQGNEIKITPSAMELLAMAKEEQNNNVLAGRLFDMALEAFEELEQGKSGLGYARCLVELGQQLSVQESLREALELYIADKSPSLHTQLWHTRCAWALAQSVRRQKEASFEDARQDLENSDDSEIEDQHALLELMQKNQLTRQEIQLYTGALQRADTIVNQVDRLTEDEETLLYQCLKEQLEYLESLEHEPQLKHTKAIGDALIKSLDTLGDQHEHYDLIRAAALLHQQKYVDASEKDQAKTGDAIESSLQSFRSKLEAKKEDLGSLYHELLAMLRLNQSNYEEDEEKVVECYEEAIDAFKKALQLDPGNTKVKEMLQMLDPEDEE</sequence>
<dbReference type="AlphaFoldDB" id="A0A1X2GJC0"/>
<dbReference type="Gene3D" id="1.25.40.10">
    <property type="entry name" value="Tetratricopeptide repeat domain"/>
    <property type="match status" value="1"/>
</dbReference>
<evidence type="ECO:0000256" key="1">
    <source>
        <dbReference type="SAM" id="MobiDB-lite"/>
    </source>
</evidence>
<keyword evidence="3" id="KW-1185">Reference proteome</keyword>
<dbReference type="EMBL" id="MCGT01000012">
    <property type="protein sequence ID" value="ORX55050.1"/>
    <property type="molecule type" value="Genomic_DNA"/>
</dbReference>
<accession>A0A1X2GJC0</accession>
<feature type="compositionally biased region" description="Low complexity" evidence="1">
    <location>
        <begin position="28"/>
        <end position="42"/>
    </location>
</feature>
<evidence type="ECO:0000313" key="3">
    <source>
        <dbReference type="Proteomes" id="UP000242146"/>
    </source>
</evidence>
<name>A0A1X2GJC0_9FUNG</name>
<comment type="caution">
    <text evidence="2">The sequence shown here is derived from an EMBL/GenBank/DDBJ whole genome shotgun (WGS) entry which is preliminary data.</text>
</comment>
<proteinExistence type="predicted"/>
<reference evidence="2 3" key="1">
    <citation type="submission" date="2016-07" db="EMBL/GenBank/DDBJ databases">
        <title>Pervasive Adenine N6-methylation of Active Genes in Fungi.</title>
        <authorList>
            <consortium name="DOE Joint Genome Institute"/>
            <person name="Mondo S.J."/>
            <person name="Dannebaum R.O."/>
            <person name="Kuo R.C."/>
            <person name="Labutti K."/>
            <person name="Haridas S."/>
            <person name="Kuo A."/>
            <person name="Salamov A."/>
            <person name="Ahrendt S.R."/>
            <person name="Lipzen A."/>
            <person name="Sullivan W."/>
            <person name="Andreopoulos W.B."/>
            <person name="Clum A."/>
            <person name="Lindquist E."/>
            <person name="Daum C."/>
            <person name="Ramamoorthy G.K."/>
            <person name="Gryganskyi A."/>
            <person name="Culley D."/>
            <person name="Magnuson J.K."/>
            <person name="James T.Y."/>
            <person name="O'Malley M.A."/>
            <person name="Stajich J.E."/>
            <person name="Spatafora J.W."/>
            <person name="Visel A."/>
            <person name="Grigoriev I.V."/>
        </authorList>
    </citation>
    <scope>NUCLEOTIDE SEQUENCE [LARGE SCALE GENOMIC DNA]</scope>
    <source>
        <strain evidence="2 3">NRRL 3301</strain>
    </source>
</reference>
<feature type="region of interest" description="Disordered" evidence="1">
    <location>
        <begin position="1"/>
        <end position="49"/>
    </location>
</feature>